<dbReference type="Pfam" id="PF22613">
    <property type="entry name" value="Transketolase_C_1"/>
    <property type="match status" value="1"/>
</dbReference>
<dbReference type="Pfam" id="PF17831">
    <property type="entry name" value="PDH_E1_M"/>
    <property type="match status" value="1"/>
</dbReference>
<keyword evidence="5 9" id="KW-0560">Oxidoreductase</keyword>
<evidence type="ECO:0000256" key="1">
    <source>
        <dbReference type="ARBA" id="ARBA00001964"/>
    </source>
</evidence>
<proteinExistence type="predicted"/>
<dbReference type="CDD" id="cd02017">
    <property type="entry name" value="TPP_E1_EcPDC_like"/>
    <property type="match status" value="1"/>
</dbReference>
<accession>A0A1N6EWY0</accession>
<evidence type="ECO:0000256" key="2">
    <source>
        <dbReference type="ARBA" id="ARBA00003157"/>
    </source>
</evidence>
<dbReference type="PROSITE" id="PS50003">
    <property type="entry name" value="PH_DOMAIN"/>
    <property type="match status" value="1"/>
</dbReference>
<dbReference type="EMBL" id="FSRE01000002">
    <property type="protein sequence ID" value="SIN87443.1"/>
    <property type="molecule type" value="Genomic_DNA"/>
</dbReference>
<dbReference type="InterPro" id="IPR041621">
    <property type="entry name" value="PDH_E1_M"/>
</dbReference>
<comment type="function">
    <text evidence="2 9">Component of the pyruvate dehydrogenase (PDH) complex, that catalyzes the overall conversion of pyruvate to acetyl-CoA and CO(2).</text>
</comment>
<dbReference type="PANTHER" id="PTHR43825:SF3">
    <property type="entry name" value="PYRUVATE DEHYDROGENASE E1 COMPONENT"/>
    <property type="match status" value="1"/>
</dbReference>
<keyword evidence="10" id="KW-0460">Magnesium</keyword>
<dbReference type="InterPro" id="IPR051157">
    <property type="entry name" value="PDH/Transketolase"/>
</dbReference>
<evidence type="ECO:0000256" key="3">
    <source>
        <dbReference type="ARBA" id="ARBA00012281"/>
    </source>
</evidence>
<dbReference type="PANTHER" id="PTHR43825">
    <property type="entry name" value="PYRUVATE DEHYDROGENASE E1 COMPONENT"/>
    <property type="match status" value="1"/>
</dbReference>
<dbReference type="InterPro" id="IPR001849">
    <property type="entry name" value="PH_domain"/>
</dbReference>
<dbReference type="GO" id="GO:0004739">
    <property type="term" value="F:pyruvate dehydrogenase (acetyl-transferring) activity"/>
    <property type="evidence" value="ECO:0007669"/>
    <property type="project" value="UniProtKB-EC"/>
</dbReference>
<dbReference type="OrthoDB" id="9759664at2"/>
<evidence type="ECO:0000313" key="12">
    <source>
        <dbReference type="EMBL" id="SIN87443.1"/>
    </source>
</evidence>
<protein>
    <recommendedName>
        <fullName evidence="4 9">Pyruvate dehydrogenase E1 component</fullName>
        <ecNumber evidence="3 9">1.2.4.1</ecNumber>
    </recommendedName>
</protein>
<evidence type="ECO:0000256" key="4">
    <source>
        <dbReference type="ARBA" id="ARBA00017172"/>
    </source>
</evidence>
<comment type="cofactor">
    <cofactor evidence="1 9">
        <name>thiamine diphosphate</name>
        <dbReference type="ChEBI" id="CHEBI:58937"/>
    </cofactor>
</comment>
<dbReference type="SUPFAM" id="SSF52922">
    <property type="entry name" value="TK C-terminal domain-like"/>
    <property type="match status" value="1"/>
</dbReference>
<keyword evidence="6 9" id="KW-0786">Thiamine pyrophosphate</keyword>
<dbReference type="STRING" id="364032.SAMN05443662_0807"/>
<dbReference type="RefSeq" id="WP_074201108.1">
    <property type="nucleotide sequence ID" value="NZ_FSRE01000002.1"/>
</dbReference>
<sequence>MTDKFIDQDPQETQEWLEALEAVVEFEGSDKAQHLINALIAKARQFGIDTPYSANTPYINTIPLEQQPKYPGDLKLEQRLRAILRWNAMAMVVRANKYTGVGGHIASYASSCTLYEVGFNHFFRGPQAEQGHDMVFFQGHTAPGMYARAYLEGRLDEEHLKNFRQEVDGHGLSSYPHPWLMPDFWQYPTVSMGLGPIMAIYQARFMKYMQARGLAKTDQRKVWAFLGDGEMDEPESRGAIHLASREKLNNLIFVVNCNLQRLDGPVRGNGKIIQELEAFFRGAGWNVIKVIWGSGWDQLLAKDTSGKLIQRMGEVVDGEYQAYKAKDGAYVRKHFFGKYSETAKLVEDWTDDEIFRLTRGGHSPRKIYAAYKAATESDLPTVILAKTVKGYGMGPYGEAANTTHQQKKLDIDGLKYFRDRFAIPISDEQLEKDVPFYRPPEDSELMQYMHARRKELGGYLPSRSSECDTLSAPKLEAFKALLEGTGEREISTTMAFVRILSTLLRDKQLKDRIVPIIPDEARTFGMEGLFRQIGIYDPAGQLYEPVDKDQVSYYKESEKGQVLEEGINEAGAMSDWIAAATAYSNYGVSMIPFYIFYSMFGFQRIGDLVWAAGDLRSRGFLIGATAGRTTLEGEGLQHDDGHNLLFYDAVPNCLSYDPTFAYEMVVIIRDGIKRMYEDKEDVFYYITAMNENYTHPAMPEGAEEGILKGLYLFKAADAKKGQPQVNLLGSGTIFRESIAAADLLRDDWGVAANLWSAPSFNLLARDGKEVARWNMLHPDAEPKQPYVTEQLSKAAGPYVAATDYIRDLPEKIRAFVPGTYITLGTDGFGRSDTRQKLRRHFEVNRYYIAVAALKALADDGVIERKVVKDAIEKYGIDADKTYPLYL</sequence>
<dbReference type="Gene3D" id="3.40.50.970">
    <property type="match status" value="2"/>
</dbReference>
<dbReference type="Pfam" id="PF00456">
    <property type="entry name" value="Transketolase_N"/>
    <property type="match status" value="1"/>
</dbReference>
<feature type="domain" description="PH" evidence="11">
    <location>
        <begin position="1"/>
        <end position="25"/>
    </location>
</feature>
<feature type="binding site" evidence="10">
    <location>
        <position position="258"/>
    </location>
    <ligand>
        <name>Mg(2+)</name>
        <dbReference type="ChEBI" id="CHEBI:18420"/>
    </ligand>
</feature>
<evidence type="ECO:0000256" key="9">
    <source>
        <dbReference type="PIRNR" id="PIRNR000156"/>
    </source>
</evidence>
<evidence type="ECO:0000256" key="7">
    <source>
        <dbReference type="ARBA" id="ARBA00023317"/>
    </source>
</evidence>
<dbReference type="AlphaFoldDB" id="A0A1N6EWY0"/>
<dbReference type="InterPro" id="IPR035807">
    <property type="entry name" value="PDC_E1_N"/>
</dbReference>
<dbReference type="InterPro" id="IPR009014">
    <property type="entry name" value="Transketo_C/PFOR_II"/>
</dbReference>
<gene>
    <name evidence="12" type="ORF">SAMN05443662_0807</name>
</gene>
<keyword evidence="10" id="KW-0479">Metal-binding</keyword>
<evidence type="ECO:0000256" key="5">
    <source>
        <dbReference type="ARBA" id="ARBA00023002"/>
    </source>
</evidence>
<evidence type="ECO:0000256" key="8">
    <source>
        <dbReference type="ARBA" id="ARBA00051231"/>
    </source>
</evidence>
<feature type="binding site" evidence="10">
    <location>
        <position position="228"/>
    </location>
    <ligand>
        <name>Mg(2+)</name>
        <dbReference type="ChEBI" id="CHEBI:18420"/>
    </ligand>
</feature>
<dbReference type="InterPro" id="IPR055152">
    <property type="entry name" value="Transketolase-like_C_2"/>
</dbReference>
<comment type="catalytic activity">
    <reaction evidence="8 9">
        <text>N(6)-[(R)-lipoyl]-L-lysyl-[protein] + pyruvate + H(+) = N(6)-[(R)-S(8)-acetyldihydrolipoyl]-L-lysyl-[protein] + CO2</text>
        <dbReference type="Rhea" id="RHEA:19189"/>
        <dbReference type="Rhea" id="RHEA-COMP:10474"/>
        <dbReference type="Rhea" id="RHEA-COMP:10478"/>
        <dbReference type="ChEBI" id="CHEBI:15361"/>
        <dbReference type="ChEBI" id="CHEBI:15378"/>
        <dbReference type="ChEBI" id="CHEBI:16526"/>
        <dbReference type="ChEBI" id="CHEBI:83099"/>
        <dbReference type="ChEBI" id="CHEBI:83111"/>
        <dbReference type="EC" id="1.2.4.1"/>
    </reaction>
</comment>
<dbReference type="GO" id="GO:0046872">
    <property type="term" value="F:metal ion binding"/>
    <property type="evidence" value="ECO:0007669"/>
    <property type="project" value="UniProtKB-KW"/>
</dbReference>
<dbReference type="SUPFAM" id="SSF52518">
    <property type="entry name" value="Thiamin diphosphate-binding fold (THDP-binding)"/>
    <property type="match status" value="2"/>
</dbReference>
<keyword evidence="13" id="KW-1185">Reference proteome</keyword>
<dbReference type="FunFam" id="3.40.50.970:FF:000011">
    <property type="entry name" value="Pyruvate dehydrogenase E1 component"/>
    <property type="match status" value="1"/>
</dbReference>
<dbReference type="PIRSF" id="PIRSF000156">
    <property type="entry name" value="Pyruvate_dh_E1"/>
    <property type="match status" value="1"/>
</dbReference>
<evidence type="ECO:0000256" key="10">
    <source>
        <dbReference type="PIRSR" id="PIRSR000156-1"/>
    </source>
</evidence>
<feature type="binding site" evidence="10">
    <location>
        <position position="260"/>
    </location>
    <ligand>
        <name>Mg(2+)</name>
        <dbReference type="ChEBI" id="CHEBI:18420"/>
    </ligand>
</feature>
<organism evidence="12 13">
    <name type="scientific">Sulfurivirga caldicuralii</name>
    <dbReference type="NCBI Taxonomy" id="364032"/>
    <lineage>
        <taxon>Bacteria</taxon>
        <taxon>Pseudomonadati</taxon>
        <taxon>Pseudomonadota</taxon>
        <taxon>Gammaproteobacteria</taxon>
        <taxon>Thiotrichales</taxon>
        <taxon>Piscirickettsiaceae</taxon>
        <taxon>Sulfurivirga</taxon>
    </lineage>
</organism>
<dbReference type="Gene3D" id="3.40.50.920">
    <property type="match status" value="1"/>
</dbReference>
<dbReference type="EC" id="1.2.4.1" evidence="3 9"/>
<dbReference type="InterPro" id="IPR004660">
    <property type="entry name" value="PDH_E1"/>
</dbReference>
<keyword evidence="7 9" id="KW-0670">Pyruvate</keyword>
<evidence type="ECO:0000259" key="11">
    <source>
        <dbReference type="PROSITE" id="PS50003"/>
    </source>
</evidence>
<comment type="cofactor">
    <cofactor evidence="10">
        <name>Mg(2+)</name>
        <dbReference type="ChEBI" id="CHEBI:18420"/>
    </cofactor>
</comment>
<dbReference type="Proteomes" id="UP000198461">
    <property type="component" value="Unassembled WGS sequence"/>
</dbReference>
<dbReference type="InterPro" id="IPR029061">
    <property type="entry name" value="THDP-binding"/>
</dbReference>
<dbReference type="InterPro" id="IPR005474">
    <property type="entry name" value="Transketolase_N"/>
</dbReference>
<evidence type="ECO:0000256" key="6">
    <source>
        <dbReference type="ARBA" id="ARBA00023052"/>
    </source>
</evidence>
<evidence type="ECO:0000313" key="13">
    <source>
        <dbReference type="Proteomes" id="UP000198461"/>
    </source>
</evidence>
<name>A0A1N6EWY0_9GAMM</name>
<dbReference type="NCBIfam" id="TIGR00759">
    <property type="entry name" value="aceE"/>
    <property type="match status" value="1"/>
</dbReference>
<reference evidence="12 13" key="1">
    <citation type="submission" date="2016-11" db="EMBL/GenBank/DDBJ databases">
        <authorList>
            <person name="Jaros S."/>
            <person name="Januszkiewicz K."/>
            <person name="Wedrychowicz H."/>
        </authorList>
    </citation>
    <scope>NUCLEOTIDE SEQUENCE [LARGE SCALE GENOMIC DNA]</scope>
    <source>
        <strain evidence="12 13">DSM 17737</strain>
    </source>
</reference>